<evidence type="ECO:0000313" key="4">
    <source>
        <dbReference type="Proteomes" id="UP000684084"/>
    </source>
</evidence>
<keyword evidence="2" id="KW-0472">Membrane</keyword>
<feature type="transmembrane region" description="Helical" evidence="2">
    <location>
        <begin position="16"/>
        <end position="35"/>
    </location>
</feature>
<organism evidence="3 4">
    <name type="scientific">Rhizophagus irregularis</name>
    <dbReference type="NCBI Taxonomy" id="588596"/>
    <lineage>
        <taxon>Eukaryota</taxon>
        <taxon>Fungi</taxon>
        <taxon>Fungi incertae sedis</taxon>
        <taxon>Mucoromycota</taxon>
        <taxon>Glomeromycotina</taxon>
        <taxon>Glomeromycetes</taxon>
        <taxon>Glomerales</taxon>
        <taxon>Glomeraceae</taxon>
        <taxon>Rhizophagus</taxon>
    </lineage>
</organism>
<dbReference type="OrthoDB" id="2434437at2759"/>
<feature type="transmembrane region" description="Helical" evidence="2">
    <location>
        <begin position="135"/>
        <end position="157"/>
    </location>
</feature>
<feature type="transmembrane region" description="Helical" evidence="2">
    <location>
        <begin position="163"/>
        <end position="185"/>
    </location>
</feature>
<gene>
    <name evidence="3" type="ORF">CHRIB12_LOCUS4723</name>
</gene>
<dbReference type="VEuPathDB" id="FungiDB:RhiirFUN_022811"/>
<proteinExistence type="predicted"/>
<feature type="transmembrane region" description="Helical" evidence="2">
    <location>
        <begin position="97"/>
        <end position="123"/>
    </location>
</feature>
<dbReference type="Proteomes" id="UP000684084">
    <property type="component" value="Unassembled WGS sequence"/>
</dbReference>
<evidence type="ECO:0000256" key="1">
    <source>
        <dbReference type="SAM" id="MobiDB-lite"/>
    </source>
</evidence>
<keyword evidence="2" id="KW-1133">Transmembrane helix</keyword>
<name>A0A916E3M1_9GLOM</name>
<comment type="caution">
    <text evidence="3">The sequence shown here is derived from an EMBL/GenBank/DDBJ whole genome shotgun (WGS) entry which is preliminary data.</text>
</comment>
<dbReference type="AlphaFoldDB" id="A0A916E3M1"/>
<sequence>MIKHHTVKRKTNNISNFLNFFIWNIVFFSFIPFASTKDAPIVNEKYDSNRDLYDSILNKNDGHNDLFNLKHVFTFTPVFWIFTIHNRKNTIGIPLTITFIILFGICLATFILVVIISVLSHYFQRVNEKMNVDKIVFALCIICFYVPNILQTLLILAKWPVNYYFVKACVFILLIALTRNVSYFIDKIPKNFLATSTSVTQCSIRAFTKNDIHEIFKESQISAEEMRQIQETMQSKIDEMQSKMNEMKSSMDKIKNDQPKDESV</sequence>
<dbReference type="EMBL" id="CAGKOT010000007">
    <property type="protein sequence ID" value="CAB5349464.1"/>
    <property type="molecule type" value="Genomic_DNA"/>
</dbReference>
<reference evidence="3" key="1">
    <citation type="submission" date="2020-05" db="EMBL/GenBank/DDBJ databases">
        <authorList>
            <person name="Rincon C."/>
            <person name="Sanders R I."/>
            <person name="Robbins C."/>
            <person name="Chaturvedi A."/>
        </authorList>
    </citation>
    <scope>NUCLEOTIDE SEQUENCE</scope>
    <source>
        <strain evidence="3">CHB12</strain>
    </source>
</reference>
<keyword evidence="2" id="KW-0812">Transmembrane</keyword>
<protein>
    <submittedName>
        <fullName evidence="3">Uncharacterized protein</fullName>
    </submittedName>
</protein>
<feature type="region of interest" description="Disordered" evidence="1">
    <location>
        <begin position="241"/>
        <end position="264"/>
    </location>
</feature>
<accession>A0A916E3M1</accession>
<evidence type="ECO:0000256" key="2">
    <source>
        <dbReference type="SAM" id="Phobius"/>
    </source>
</evidence>
<evidence type="ECO:0000313" key="3">
    <source>
        <dbReference type="EMBL" id="CAB5349464.1"/>
    </source>
</evidence>